<accession>A0ABR0K5E5</accession>
<protein>
    <submittedName>
        <fullName evidence="2">Uncharacterized protein</fullName>
    </submittedName>
</protein>
<feature type="region of interest" description="Disordered" evidence="1">
    <location>
        <begin position="16"/>
        <end position="145"/>
    </location>
</feature>
<gene>
    <name evidence="2" type="ORF">LTR24_006620</name>
</gene>
<dbReference type="EMBL" id="JAVRRG010000088">
    <property type="protein sequence ID" value="KAK5087503.1"/>
    <property type="molecule type" value="Genomic_DNA"/>
</dbReference>
<sequence>MTCKLKILVRYSVVSMPPKKAQAAKAVNKKQKAQGQGGKQVPDRTKEEAKQEEPEQAENPTNPKDEAANEEQEQEQEPNDTKMGDVPADDMKPEEAPGDDEQAQAGQKRKSPPTSASASKPAKKEPRQGSRASGRTAGGGTGKDATSKQILNFLLSADSIPYCFPSDELDAARSGKFKKTYSLTPPSLFTPFEHLITASLLSKPLSHTLGMRSVRTLFNDPYSFSTPSKLKSAGQDKIWHALEEARTQHRQKTASYLHDMGLQYADPNSDSTSDTGASNDSDEMLALATAANEGGVRATIDHVKSTVKGLGQTGAEIFCRRVQACEGWGEALWPYADSKAFDALRELGVKVGSADELQEMVERDVDFERVGDMGLSDERKEVEEKDYEVQVAVEFVTVLERAVGCSLEGKGSALRRAASEWN</sequence>
<evidence type="ECO:0000256" key="1">
    <source>
        <dbReference type="SAM" id="MobiDB-lite"/>
    </source>
</evidence>
<feature type="compositionally biased region" description="Basic and acidic residues" evidence="1">
    <location>
        <begin position="41"/>
        <end position="53"/>
    </location>
</feature>
<dbReference type="Proteomes" id="UP001345013">
    <property type="component" value="Unassembled WGS sequence"/>
</dbReference>
<keyword evidence="3" id="KW-1185">Reference proteome</keyword>
<proteinExistence type="predicted"/>
<feature type="compositionally biased region" description="Basic and acidic residues" evidence="1">
    <location>
        <begin position="79"/>
        <end position="95"/>
    </location>
</feature>
<name>A0ABR0K5E5_9EURO</name>
<evidence type="ECO:0000313" key="2">
    <source>
        <dbReference type="EMBL" id="KAK5087503.1"/>
    </source>
</evidence>
<comment type="caution">
    <text evidence="2">The sequence shown here is derived from an EMBL/GenBank/DDBJ whole genome shotgun (WGS) entry which is preliminary data.</text>
</comment>
<organism evidence="2 3">
    <name type="scientific">Lithohypha guttulata</name>
    <dbReference type="NCBI Taxonomy" id="1690604"/>
    <lineage>
        <taxon>Eukaryota</taxon>
        <taxon>Fungi</taxon>
        <taxon>Dikarya</taxon>
        <taxon>Ascomycota</taxon>
        <taxon>Pezizomycotina</taxon>
        <taxon>Eurotiomycetes</taxon>
        <taxon>Chaetothyriomycetidae</taxon>
        <taxon>Chaetothyriales</taxon>
        <taxon>Trichomeriaceae</taxon>
        <taxon>Lithohypha</taxon>
    </lineage>
</organism>
<evidence type="ECO:0000313" key="3">
    <source>
        <dbReference type="Proteomes" id="UP001345013"/>
    </source>
</evidence>
<feature type="compositionally biased region" description="Acidic residues" evidence="1">
    <location>
        <begin position="68"/>
        <end position="78"/>
    </location>
</feature>
<reference evidence="2 3" key="1">
    <citation type="submission" date="2023-08" db="EMBL/GenBank/DDBJ databases">
        <title>Black Yeasts Isolated from many extreme environments.</title>
        <authorList>
            <person name="Coleine C."/>
            <person name="Stajich J.E."/>
            <person name="Selbmann L."/>
        </authorList>
    </citation>
    <scope>NUCLEOTIDE SEQUENCE [LARGE SCALE GENOMIC DNA]</scope>
    <source>
        <strain evidence="2 3">CCFEE 5885</strain>
    </source>
</reference>